<proteinExistence type="predicted"/>
<dbReference type="Proteomes" id="UP001146505">
    <property type="component" value="Unassembled WGS sequence"/>
</dbReference>
<dbReference type="EMBL" id="JAKMUV010000004">
    <property type="protein sequence ID" value="MCZ9305008.1"/>
    <property type="molecule type" value="Genomic_DNA"/>
</dbReference>
<reference evidence="2" key="1">
    <citation type="submission" date="2022-02" db="EMBL/GenBank/DDBJ databases">
        <title>Corynebacterium sp. from urogenital microbiome.</title>
        <authorList>
            <person name="Cappelli E.A."/>
            <person name="Ribeiro T.G."/>
            <person name="Peixe L."/>
        </authorList>
    </citation>
    <scope>NUCLEOTIDE SEQUENCE</scope>
    <source>
        <strain evidence="2">C9Ua_112</strain>
    </source>
</reference>
<sequence length="105" mass="10688">MHGSLEQLVRSTTGTSGAKRGRWRTTLIGVAVAALALTGCAGSNGSDAGEATTSTSTQAANESAVKFPYTFQNADGTTTEIPKQPQNIASTSVTVTGTLSRSAPR</sequence>
<protein>
    <submittedName>
        <fullName evidence="2">Uncharacterized protein</fullName>
    </submittedName>
</protein>
<accession>A0A9X3M948</accession>
<evidence type="ECO:0000313" key="3">
    <source>
        <dbReference type="Proteomes" id="UP001146505"/>
    </source>
</evidence>
<dbReference type="Gene3D" id="3.40.50.1980">
    <property type="entry name" value="Nitrogenase molybdenum iron protein domain"/>
    <property type="match status" value="1"/>
</dbReference>
<feature type="region of interest" description="Disordered" evidence="1">
    <location>
        <begin position="1"/>
        <end position="21"/>
    </location>
</feature>
<name>A0A9X3M948_9CORY</name>
<gene>
    <name evidence="2" type="ORF">L8U58_05585</name>
</gene>
<feature type="region of interest" description="Disordered" evidence="1">
    <location>
        <begin position="43"/>
        <end position="62"/>
    </location>
</feature>
<feature type="region of interest" description="Disordered" evidence="1">
    <location>
        <begin position="76"/>
        <end position="105"/>
    </location>
</feature>
<evidence type="ECO:0000256" key="1">
    <source>
        <dbReference type="SAM" id="MobiDB-lite"/>
    </source>
</evidence>
<comment type="caution">
    <text evidence="2">The sequence shown here is derived from an EMBL/GenBank/DDBJ whole genome shotgun (WGS) entry which is preliminary data.</text>
</comment>
<dbReference type="AlphaFoldDB" id="A0A9X3M948"/>
<keyword evidence="3" id="KW-1185">Reference proteome</keyword>
<evidence type="ECO:0000313" key="2">
    <source>
        <dbReference type="EMBL" id="MCZ9305008.1"/>
    </source>
</evidence>
<dbReference type="GeneID" id="301813012"/>
<organism evidence="2 3">
    <name type="scientific">Corynebacterium macclintockiae</name>
    <dbReference type="NCBI Taxonomy" id="2913501"/>
    <lineage>
        <taxon>Bacteria</taxon>
        <taxon>Bacillati</taxon>
        <taxon>Actinomycetota</taxon>
        <taxon>Actinomycetes</taxon>
        <taxon>Mycobacteriales</taxon>
        <taxon>Corynebacteriaceae</taxon>
        <taxon>Corynebacterium</taxon>
    </lineage>
</organism>
<dbReference type="RefSeq" id="WP_269954879.1">
    <property type="nucleotide sequence ID" value="NZ_JAKMUV010000004.1"/>
</dbReference>
<feature type="compositionally biased region" description="Polar residues" evidence="1">
    <location>
        <begin position="43"/>
        <end position="61"/>
    </location>
</feature>